<keyword evidence="6 7" id="KW-0472">Membrane</keyword>
<dbReference type="Pfam" id="PF04193">
    <property type="entry name" value="PQ-loop"/>
    <property type="match status" value="1"/>
</dbReference>
<keyword evidence="4" id="KW-0677">Repeat</keyword>
<dbReference type="OrthoDB" id="407617at2759"/>
<evidence type="ECO:0000256" key="5">
    <source>
        <dbReference type="ARBA" id="ARBA00022989"/>
    </source>
</evidence>
<name>W6QFB2_PENRF</name>
<dbReference type="GO" id="GO:0000324">
    <property type="term" value="C:fungal-type vacuole"/>
    <property type="evidence" value="ECO:0007669"/>
    <property type="project" value="TreeGrafter"/>
</dbReference>
<protein>
    <submittedName>
        <fullName evidence="8">Cystinosin/ERS1p repeat</fullName>
    </submittedName>
</protein>
<keyword evidence="9" id="KW-1185">Reference proteome</keyword>
<dbReference type="InterPro" id="IPR006603">
    <property type="entry name" value="PQ-loop_rpt"/>
</dbReference>
<evidence type="ECO:0000256" key="2">
    <source>
        <dbReference type="ARBA" id="ARBA00022448"/>
    </source>
</evidence>
<keyword evidence="5 7" id="KW-1133">Transmembrane helix</keyword>
<keyword evidence="3 7" id="KW-0812">Transmembrane</keyword>
<evidence type="ECO:0000313" key="8">
    <source>
        <dbReference type="EMBL" id="CDM32814.1"/>
    </source>
</evidence>
<keyword evidence="2" id="KW-0813">Transport</keyword>
<dbReference type="PANTHER" id="PTHR13131:SF5">
    <property type="entry name" value="CYSTINOSIN"/>
    <property type="match status" value="1"/>
</dbReference>
<comment type="subcellular location">
    <subcellularLocation>
        <location evidence="1">Endomembrane system</location>
        <topology evidence="1">Multi-pass membrane protein</topology>
    </subcellularLocation>
</comment>
<evidence type="ECO:0000256" key="3">
    <source>
        <dbReference type="ARBA" id="ARBA00022692"/>
    </source>
</evidence>
<evidence type="ECO:0000256" key="6">
    <source>
        <dbReference type="ARBA" id="ARBA00023136"/>
    </source>
</evidence>
<evidence type="ECO:0000256" key="4">
    <source>
        <dbReference type="ARBA" id="ARBA00022737"/>
    </source>
</evidence>
<dbReference type="AlphaFoldDB" id="W6QFB2"/>
<accession>W6QFB2</accession>
<dbReference type="SMART" id="SM00679">
    <property type="entry name" value="CTNS"/>
    <property type="match status" value="1"/>
</dbReference>
<dbReference type="InterPro" id="IPR005282">
    <property type="entry name" value="LC_transporter"/>
</dbReference>
<organism evidence="8 9">
    <name type="scientific">Penicillium roqueforti (strain FM164)</name>
    <dbReference type="NCBI Taxonomy" id="1365484"/>
    <lineage>
        <taxon>Eukaryota</taxon>
        <taxon>Fungi</taxon>
        <taxon>Dikarya</taxon>
        <taxon>Ascomycota</taxon>
        <taxon>Pezizomycotina</taxon>
        <taxon>Eurotiomycetes</taxon>
        <taxon>Eurotiomycetidae</taxon>
        <taxon>Eurotiales</taxon>
        <taxon>Aspergillaceae</taxon>
        <taxon>Penicillium</taxon>
    </lineage>
</organism>
<dbReference type="Gene3D" id="1.20.1280.290">
    <property type="match status" value="1"/>
</dbReference>
<gene>
    <name evidence="8" type="ORF">PROQFM164_S02g002965</name>
</gene>
<evidence type="ECO:0000313" key="9">
    <source>
        <dbReference type="Proteomes" id="UP000030686"/>
    </source>
</evidence>
<reference evidence="8" key="1">
    <citation type="journal article" date="2014" name="Nat. Commun.">
        <title>Multiple recent horizontal transfers of a large genomic region in cheese making fungi.</title>
        <authorList>
            <person name="Cheeseman K."/>
            <person name="Ropars J."/>
            <person name="Renault P."/>
            <person name="Dupont J."/>
            <person name="Gouzy J."/>
            <person name="Branca A."/>
            <person name="Abraham A.L."/>
            <person name="Ceppi M."/>
            <person name="Conseiller E."/>
            <person name="Debuchy R."/>
            <person name="Malagnac F."/>
            <person name="Goarin A."/>
            <person name="Silar P."/>
            <person name="Lacoste S."/>
            <person name="Sallet E."/>
            <person name="Bensimon A."/>
            <person name="Giraud T."/>
            <person name="Brygoo Y."/>
        </authorList>
    </citation>
    <scope>NUCLEOTIDE SEQUENCE [LARGE SCALE GENOMIC DNA]</scope>
    <source>
        <strain evidence="8">FM164</strain>
    </source>
</reference>
<sequence length="127" mass="14556">MSISETWLSAGCMPFLILWPFFFYPQVIHNHRRRSTDGFSFVFVQLNAFPDLDENGLTWPTAGNDQAHPVGSNELSPAVYGGSFDLGNATIPFDMVFIYQHYWLHHQVRSADDPRPPEQDLLLESRN</sequence>
<dbReference type="Proteomes" id="UP000030686">
    <property type="component" value="Unassembled WGS sequence"/>
</dbReference>
<dbReference type="GO" id="GO:0005774">
    <property type="term" value="C:vacuolar membrane"/>
    <property type="evidence" value="ECO:0007669"/>
    <property type="project" value="TreeGrafter"/>
</dbReference>
<evidence type="ECO:0000256" key="7">
    <source>
        <dbReference type="SAM" id="Phobius"/>
    </source>
</evidence>
<dbReference type="GO" id="GO:0012505">
    <property type="term" value="C:endomembrane system"/>
    <property type="evidence" value="ECO:0007669"/>
    <property type="project" value="UniProtKB-SubCell"/>
</dbReference>
<dbReference type="EMBL" id="HG792016">
    <property type="protein sequence ID" value="CDM32814.1"/>
    <property type="molecule type" value="Genomic_DNA"/>
</dbReference>
<proteinExistence type="predicted"/>
<dbReference type="PANTHER" id="PTHR13131">
    <property type="entry name" value="CYSTINOSIN"/>
    <property type="match status" value="1"/>
</dbReference>
<evidence type="ECO:0000256" key="1">
    <source>
        <dbReference type="ARBA" id="ARBA00004127"/>
    </source>
</evidence>
<feature type="transmembrane region" description="Helical" evidence="7">
    <location>
        <begin position="6"/>
        <end position="24"/>
    </location>
</feature>
<dbReference type="GO" id="GO:0015184">
    <property type="term" value="F:L-cystine transmembrane transporter activity"/>
    <property type="evidence" value="ECO:0007669"/>
    <property type="project" value="TreeGrafter"/>
</dbReference>